<dbReference type="PANTHER" id="PTHR32133">
    <property type="entry name" value="OS07G0120400 PROTEIN"/>
    <property type="match status" value="1"/>
</dbReference>
<dbReference type="PANTHER" id="PTHR32133:SF386">
    <property type="entry name" value="F-BOX DOMAIN-CONTAINING PROTEIN"/>
    <property type="match status" value="1"/>
</dbReference>
<dbReference type="AlphaFoldDB" id="A0A811NG56"/>
<protein>
    <recommendedName>
        <fullName evidence="2">F-box domain-containing protein</fullName>
    </recommendedName>
</protein>
<feature type="region of interest" description="Disordered" evidence="1">
    <location>
        <begin position="260"/>
        <end position="298"/>
    </location>
</feature>
<dbReference type="Proteomes" id="UP000604825">
    <property type="component" value="Unassembled WGS sequence"/>
</dbReference>
<proteinExistence type="predicted"/>
<dbReference type="SUPFAM" id="SSF81383">
    <property type="entry name" value="F-box domain"/>
    <property type="match status" value="1"/>
</dbReference>
<sequence>MPPLPPELMEELVEEVLLRFPPDDPASLLRAALVCKLWCRLLSGPVFRRRFREFHRSAAPVLGVIYTGDCKLGHDDDAPRDANPSLKPVRPPPASCTLPTERPGSPATPAMAASCFTGATLGIRLASPSGTLSRTSSETCRSCRTPGGTTTLRPWSVPPPLVATATTSTATGDLSWLLSWTSRPASCTCPSTHLKLCPRGHRTLLILDKLNDEIVKYDLATQEVSAIPLPSKIRHLKRSIVLTGDDGGIGFVVEKNVSSLPLPTASEGNTPGKEAVSSTATEDDGVPASRPKRLRRRPSTRVFGPMWQV</sequence>
<organism evidence="3 4">
    <name type="scientific">Miscanthus lutarioriparius</name>
    <dbReference type="NCBI Taxonomy" id="422564"/>
    <lineage>
        <taxon>Eukaryota</taxon>
        <taxon>Viridiplantae</taxon>
        <taxon>Streptophyta</taxon>
        <taxon>Embryophyta</taxon>
        <taxon>Tracheophyta</taxon>
        <taxon>Spermatophyta</taxon>
        <taxon>Magnoliopsida</taxon>
        <taxon>Liliopsida</taxon>
        <taxon>Poales</taxon>
        <taxon>Poaceae</taxon>
        <taxon>PACMAD clade</taxon>
        <taxon>Panicoideae</taxon>
        <taxon>Andropogonodae</taxon>
        <taxon>Andropogoneae</taxon>
        <taxon>Saccharinae</taxon>
        <taxon>Miscanthus</taxon>
    </lineage>
</organism>
<feature type="region of interest" description="Disordered" evidence="1">
    <location>
        <begin position="76"/>
        <end position="107"/>
    </location>
</feature>
<gene>
    <name evidence="3" type="ORF">NCGR_LOCUS14799</name>
</gene>
<evidence type="ECO:0000313" key="4">
    <source>
        <dbReference type="Proteomes" id="UP000604825"/>
    </source>
</evidence>
<feature type="domain" description="F-box" evidence="2">
    <location>
        <begin position="10"/>
        <end position="48"/>
    </location>
</feature>
<dbReference type="Pfam" id="PF00646">
    <property type="entry name" value="F-box"/>
    <property type="match status" value="1"/>
</dbReference>
<evidence type="ECO:0000256" key="1">
    <source>
        <dbReference type="SAM" id="MobiDB-lite"/>
    </source>
</evidence>
<dbReference type="EMBL" id="CAJGYO010000003">
    <property type="protein sequence ID" value="CAD6221533.1"/>
    <property type="molecule type" value="Genomic_DNA"/>
</dbReference>
<reference evidence="3" key="1">
    <citation type="submission" date="2020-10" db="EMBL/GenBank/DDBJ databases">
        <authorList>
            <person name="Han B."/>
            <person name="Lu T."/>
            <person name="Zhao Q."/>
            <person name="Huang X."/>
            <person name="Zhao Y."/>
        </authorList>
    </citation>
    <scope>NUCLEOTIDE SEQUENCE</scope>
</reference>
<feature type="compositionally biased region" description="Polar residues" evidence="1">
    <location>
        <begin position="260"/>
        <end position="269"/>
    </location>
</feature>
<evidence type="ECO:0000313" key="3">
    <source>
        <dbReference type="EMBL" id="CAD6221533.1"/>
    </source>
</evidence>
<evidence type="ECO:0000259" key="2">
    <source>
        <dbReference type="Pfam" id="PF00646"/>
    </source>
</evidence>
<accession>A0A811NG56</accession>
<feature type="compositionally biased region" description="Low complexity" evidence="1">
    <location>
        <begin position="131"/>
        <end position="145"/>
    </location>
</feature>
<feature type="region of interest" description="Disordered" evidence="1">
    <location>
        <begin position="127"/>
        <end position="158"/>
    </location>
</feature>
<dbReference type="InterPro" id="IPR001810">
    <property type="entry name" value="F-box_dom"/>
</dbReference>
<name>A0A811NG56_9POAL</name>
<comment type="caution">
    <text evidence="3">The sequence shown here is derived from an EMBL/GenBank/DDBJ whole genome shotgun (WGS) entry which is preliminary data.</text>
</comment>
<keyword evidence="4" id="KW-1185">Reference proteome</keyword>
<dbReference type="InterPro" id="IPR036047">
    <property type="entry name" value="F-box-like_dom_sf"/>
</dbReference>